<evidence type="ECO:0000256" key="6">
    <source>
        <dbReference type="PROSITE-ProRule" id="PRU00169"/>
    </source>
</evidence>
<dbReference type="CDD" id="cd17537">
    <property type="entry name" value="REC_FixJ"/>
    <property type="match status" value="1"/>
</dbReference>
<dbReference type="GO" id="GO:0000160">
    <property type="term" value="P:phosphorelay signal transduction system"/>
    <property type="evidence" value="ECO:0007669"/>
    <property type="project" value="UniProtKB-KW"/>
</dbReference>
<keyword evidence="2" id="KW-0902">Two-component regulatory system</keyword>
<dbReference type="Pfam" id="PF00196">
    <property type="entry name" value="GerE"/>
    <property type="match status" value="1"/>
</dbReference>
<feature type="domain" description="Response regulatory" evidence="8">
    <location>
        <begin position="11"/>
        <end position="125"/>
    </location>
</feature>
<dbReference type="PRINTS" id="PR00038">
    <property type="entry name" value="HTHLUXR"/>
</dbReference>
<dbReference type="GO" id="GO:0003677">
    <property type="term" value="F:DNA binding"/>
    <property type="evidence" value="ECO:0007669"/>
    <property type="project" value="UniProtKB-KW"/>
</dbReference>
<evidence type="ECO:0000256" key="1">
    <source>
        <dbReference type="ARBA" id="ARBA00022553"/>
    </source>
</evidence>
<reference evidence="9 10" key="1">
    <citation type="journal article" date="2020" name="Biotechnol. Biofuels">
        <title>New insights from the biogas microbiome by comprehensive genome-resolved metagenomics of nearly 1600 species originating from multiple anaerobic digesters.</title>
        <authorList>
            <person name="Campanaro S."/>
            <person name="Treu L."/>
            <person name="Rodriguez-R L.M."/>
            <person name="Kovalovszki A."/>
            <person name="Ziels R.M."/>
            <person name="Maus I."/>
            <person name="Zhu X."/>
            <person name="Kougias P.G."/>
            <person name="Basile A."/>
            <person name="Luo G."/>
            <person name="Schluter A."/>
            <person name="Konstantinidis K.T."/>
            <person name="Angelidaki I."/>
        </authorList>
    </citation>
    <scope>NUCLEOTIDE SEQUENCE [LARGE SCALE GENOMIC DNA]</scope>
    <source>
        <strain evidence="9">AS06rmzACSIP_256</strain>
    </source>
</reference>
<dbReference type="CDD" id="cd06170">
    <property type="entry name" value="LuxR_C_like"/>
    <property type="match status" value="1"/>
</dbReference>
<gene>
    <name evidence="9" type="ORF">GX576_04660</name>
</gene>
<protein>
    <submittedName>
        <fullName evidence="9">Response regulator transcription factor</fullName>
    </submittedName>
</protein>
<evidence type="ECO:0000313" key="10">
    <source>
        <dbReference type="Proteomes" id="UP000536534"/>
    </source>
</evidence>
<comment type="caution">
    <text evidence="9">The sequence shown here is derived from an EMBL/GenBank/DDBJ whole genome shotgun (WGS) entry which is preliminary data.</text>
</comment>
<dbReference type="RefSeq" id="WP_068809706.1">
    <property type="nucleotide sequence ID" value="NZ_MBFM01000007.1"/>
</dbReference>
<dbReference type="Gene3D" id="1.10.10.10">
    <property type="entry name" value="Winged helix-like DNA-binding domain superfamily/Winged helix DNA-binding domain"/>
    <property type="match status" value="1"/>
</dbReference>
<dbReference type="SUPFAM" id="SSF52172">
    <property type="entry name" value="CheY-like"/>
    <property type="match status" value="1"/>
</dbReference>
<keyword evidence="3" id="KW-0805">Transcription regulation</keyword>
<dbReference type="PROSITE" id="PS00622">
    <property type="entry name" value="HTH_LUXR_1"/>
    <property type="match status" value="1"/>
</dbReference>
<name>A0A7X7R7U4_9RHOO</name>
<dbReference type="GO" id="GO:0006355">
    <property type="term" value="P:regulation of DNA-templated transcription"/>
    <property type="evidence" value="ECO:0007669"/>
    <property type="project" value="InterPro"/>
</dbReference>
<dbReference type="SUPFAM" id="SSF46894">
    <property type="entry name" value="C-terminal effector domain of the bipartite response regulators"/>
    <property type="match status" value="1"/>
</dbReference>
<dbReference type="PANTHER" id="PTHR44688:SF16">
    <property type="entry name" value="DNA-BINDING TRANSCRIPTIONAL ACTIVATOR DEVR_DOSR"/>
    <property type="match status" value="1"/>
</dbReference>
<evidence type="ECO:0000259" key="8">
    <source>
        <dbReference type="PROSITE" id="PS50110"/>
    </source>
</evidence>
<proteinExistence type="predicted"/>
<dbReference type="PROSITE" id="PS50110">
    <property type="entry name" value="RESPONSE_REGULATORY"/>
    <property type="match status" value="1"/>
</dbReference>
<evidence type="ECO:0000256" key="2">
    <source>
        <dbReference type="ARBA" id="ARBA00023012"/>
    </source>
</evidence>
<dbReference type="InterPro" id="IPR000792">
    <property type="entry name" value="Tscrpt_reg_LuxR_C"/>
</dbReference>
<dbReference type="InterPro" id="IPR016032">
    <property type="entry name" value="Sig_transdc_resp-reg_C-effctor"/>
</dbReference>
<dbReference type="Proteomes" id="UP000536534">
    <property type="component" value="Unassembled WGS sequence"/>
</dbReference>
<dbReference type="InterPro" id="IPR036388">
    <property type="entry name" value="WH-like_DNA-bd_sf"/>
</dbReference>
<sequence length="212" mass="23438">MSELPAAPEQIVHIVDDDEALRDSLVWMLESHGYAVSAHDSAEAFLAVCSPEMTGCLVLDVRMPGMSGLELFEELGRRHCALPAVFITGHGDVPMAVSALKKGAVDFIEKPFAEADMLRLIEHCLEREREGRARRRLEADTVRRLEHLTQREREVLDLIIAGKLNKQIADVLGISIKTVEVHRARVMEKMGANSLAVLVQSVVTVEPGNPSR</sequence>
<accession>A0A7X7R7U4</accession>
<evidence type="ECO:0000313" key="9">
    <source>
        <dbReference type="EMBL" id="NLF53683.1"/>
    </source>
</evidence>
<dbReference type="SMART" id="SM00421">
    <property type="entry name" value="HTH_LUXR"/>
    <property type="match status" value="1"/>
</dbReference>
<organism evidence="9 10">
    <name type="scientific">Thauera phenolivorans</name>
    <dbReference type="NCBI Taxonomy" id="1792543"/>
    <lineage>
        <taxon>Bacteria</taxon>
        <taxon>Pseudomonadati</taxon>
        <taxon>Pseudomonadota</taxon>
        <taxon>Betaproteobacteria</taxon>
        <taxon>Rhodocyclales</taxon>
        <taxon>Zoogloeaceae</taxon>
        <taxon>Thauera</taxon>
    </lineage>
</organism>
<evidence type="ECO:0000259" key="7">
    <source>
        <dbReference type="PROSITE" id="PS50043"/>
    </source>
</evidence>
<dbReference type="AlphaFoldDB" id="A0A7X7R7U4"/>
<dbReference type="Gene3D" id="3.40.50.2300">
    <property type="match status" value="1"/>
</dbReference>
<keyword evidence="1 6" id="KW-0597">Phosphoprotein</keyword>
<dbReference type="FunFam" id="3.40.50.2300:FF:000018">
    <property type="entry name" value="DNA-binding transcriptional regulator NtrC"/>
    <property type="match status" value="1"/>
</dbReference>
<dbReference type="SMART" id="SM00448">
    <property type="entry name" value="REC"/>
    <property type="match status" value="1"/>
</dbReference>
<dbReference type="Pfam" id="PF00072">
    <property type="entry name" value="Response_reg"/>
    <property type="match status" value="1"/>
</dbReference>
<feature type="modified residue" description="4-aspartylphosphate" evidence="6">
    <location>
        <position position="60"/>
    </location>
</feature>
<dbReference type="OrthoDB" id="9802186at2"/>
<dbReference type="EMBL" id="JAAYYV010000119">
    <property type="protein sequence ID" value="NLF53683.1"/>
    <property type="molecule type" value="Genomic_DNA"/>
</dbReference>
<feature type="domain" description="HTH luxR-type" evidence="7">
    <location>
        <begin position="141"/>
        <end position="206"/>
    </location>
</feature>
<keyword evidence="5" id="KW-0804">Transcription</keyword>
<evidence type="ECO:0000256" key="4">
    <source>
        <dbReference type="ARBA" id="ARBA00023125"/>
    </source>
</evidence>
<dbReference type="InterPro" id="IPR001789">
    <property type="entry name" value="Sig_transdc_resp-reg_receiver"/>
</dbReference>
<keyword evidence="4" id="KW-0238">DNA-binding</keyword>
<evidence type="ECO:0000256" key="3">
    <source>
        <dbReference type="ARBA" id="ARBA00023015"/>
    </source>
</evidence>
<evidence type="ECO:0000256" key="5">
    <source>
        <dbReference type="ARBA" id="ARBA00023163"/>
    </source>
</evidence>
<dbReference type="PANTHER" id="PTHR44688">
    <property type="entry name" value="DNA-BINDING TRANSCRIPTIONAL ACTIVATOR DEVR_DOSR"/>
    <property type="match status" value="1"/>
</dbReference>
<dbReference type="PROSITE" id="PS50043">
    <property type="entry name" value="HTH_LUXR_2"/>
    <property type="match status" value="1"/>
</dbReference>
<dbReference type="InterPro" id="IPR011006">
    <property type="entry name" value="CheY-like_superfamily"/>
</dbReference>